<dbReference type="EMBL" id="QLLL01000004">
    <property type="protein sequence ID" value="RAJ05256.1"/>
    <property type="molecule type" value="Genomic_DNA"/>
</dbReference>
<dbReference type="OrthoDB" id="671837at2"/>
<name>A0A327QKS1_9BACT</name>
<reference evidence="2 3" key="1">
    <citation type="submission" date="2018-06" db="EMBL/GenBank/DDBJ databases">
        <title>Genomic Encyclopedia of Archaeal and Bacterial Type Strains, Phase II (KMG-II): from individual species to whole genera.</title>
        <authorList>
            <person name="Goeker M."/>
        </authorList>
    </citation>
    <scope>NUCLEOTIDE SEQUENCE [LARGE SCALE GENOMIC DNA]</scope>
    <source>
        <strain evidence="2 3">DSM 23857</strain>
    </source>
</reference>
<keyword evidence="1" id="KW-0732">Signal</keyword>
<keyword evidence="3" id="KW-1185">Reference proteome</keyword>
<evidence type="ECO:0000256" key="1">
    <source>
        <dbReference type="SAM" id="SignalP"/>
    </source>
</evidence>
<protein>
    <recommendedName>
        <fullName evidence="4">Lipocalin-like protein</fullName>
    </recommendedName>
</protein>
<feature type="signal peptide" evidence="1">
    <location>
        <begin position="1"/>
        <end position="23"/>
    </location>
</feature>
<accession>A0A327QKS1</accession>
<evidence type="ECO:0000313" key="2">
    <source>
        <dbReference type="EMBL" id="RAJ05256.1"/>
    </source>
</evidence>
<dbReference type="RefSeq" id="WP_111597865.1">
    <property type="nucleotide sequence ID" value="NZ_QLLL01000004.1"/>
</dbReference>
<feature type="chain" id="PRO_5016389909" description="Lipocalin-like protein" evidence="1">
    <location>
        <begin position="24"/>
        <end position="140"/>
    </location>
</feature>
<organism evidence="2 3">
    <name type="scientific">Chitinophaga skermanii</name>
    <dbReference type="NCBI Taxonomy" id="331697"/>
    <lineage>
        <taxon>Bacteria</taxon>
        <taxon>Pseudomonadati</taxon>
        <taxon>Bacteroidota</taxon>
        <taxon>Chitinophagia</taxon>
        <taxon>Chitinophagales</taxon>
        <taxon>Chitinophagaceae</taxon>
        <taxon>Chitinophaga</taxon>
    </lineage>
</organism>
<sequence>MIKFKMVAAVAAALVFTACSSNTDTLLKNKKWRVYDVQVPANTPFNNTQITQAKDLKSGYYSNVYYQFLDNNVFIATVDNVPDTGHYEIISNGKVISITPPKSENRSVEHLVSVEKLSEQEFDMKVKTDEFYFILKTKRE</sequence>
<dbReference type="PROSITE" id="PS51257">
    <property type="entry name" value="PROKAR_LIPOPROTEIN"/>
    <property type="match status" value="1"/>
</dbReference>
<evidence type="ECO:0008006" key="4">
    <source>
        <dbReference type="Google" id="ProtNLM"/>
    </source>
</evidence>
<dbReference type="Proteomes" id="UP000249547">
    <property type="component" value="Unassembled WGS sequence"/>
</dbReference>
<gene>
    <name evidence="2" type="ORF">LX64_02411</name>
</gene>
<dbReference type="AlphaFoldDB" id="A0A327QKS1"/>
<evidence type="ECO:0000313" key="3">
    <source>
        <dbReference type="Proteomes" id="UP000249547"/>
    </source>
</evidence>
<comment type="caution">
    <text evidence="2">The sequence shown here is derived from an EMBL/GenBank/DDBJ whole genome shotgun (WGS) entry which is preliminary data.</text>
</comment>
<proteinExistence type="predicted"/>